<dbReference type="STRING" id="1428644.BIV57_00095"/>
<name>A0A1J7BKS3_9ACTN</name>
<dbReference type="AlphaFoldDB" id="A0A1J7BKS3"/>
<evidence type="ECO:0008006" key="4">
    <source>
        <dbReference type="Google" id="ProtNLM"/>
    </source>
</evidence>
<feature type="coiled-coil region" evidence="1">
    <location>
        <begin position="197"/>
        <end position="238"/>
    </location>
</feature>
<keyword evidence="3" id="KW-1185">Reference proteome</keyword>
<sequence length="656" mass="72213">MQIRSVILYSKSGEKRVLDFRLGELNIVTGTSQTGKSALLDIVDFCLGRDEATLPISPIFNTVAWYAVILQLPGTRILAARPAPAPGARSVSTAMLEVGADLGIPGLSDMRTNIDSTQLRQQLGRRIGIGDARSEPPAGSLASPLSANLGHAVLLCLQNQDEVASKRVLFHRQNERGILESLKATLPYFLGAVPEDQASLQQQLTQAKRALRRAENDLKALQETAEGSDSRLQSLLSEARVHGLITEDGIDTSNRTAVIEALQQASSFQPTRPDGDEEQRRQELILSQEATTLRRQLRSLSEERQLLSDLEAQATGYRGAVTRGISRLSALSLVPDTASPHNSCPLCGNELAEPDPTVAAMHSTLTDLQGQLDSVQAVQPRREQALRDVEERAAELREQLRGIEGALSVIAEERTREAGLLGQAEAQAFTRGRISAYLGQISTTADSSAVQHLESDIAVYRQLVRDHEEQLDAEAIEEKLTHSIGYLSGKMTDHARALKLEHGDGLVRLNPKKLTVVTDTPAGITELLRIGSAKNHVGYHLAAHLALHQYFAANHRPVPRFLMLDQPTQPYYPSDMAKRGGRLEDLADDEDRVAVTRLFRLMHQVVAELSPEFQMIVSDHADLPHDWYQAAVRYNWRNGEKLIPTSWLPEEDNNTP</sequence>
<organism evidence="2 3">
    <name type="scientific">Mangrovactinospora gilvigrisea</name>
    <dbReference type="NCBI Taxonomy" id="1428644"/>
    <lineage>
        <taxon>Bacteria</taxon>
        <taxon>Bacillati</taxon>
        <taxon>Actinomycetota</taxon>
        <taxon>Actinomycetes</taxon>
        <taxon>Kitasatosporales</taxon>
        <taxon>Streptomycetaceae</taxon>
        <taxon>Mangrovactinospora</taxon>
    </lineage>
</organism>
<keyword evidence="1" id="KW-0175">Coiled coil</keyword>
<accession>A0A1J7BKS3</accession>
<proteinExistence type="predicted"/>
<gene>
    <name evidence="2" type="ORF">BIV57_00095</name>
</gene>
<reference evidence="2 3" key="1">
    <citation type="submission" date="2016-10" db="EMBL/GenBank/DDBJ databases">
        <title>Genome sequence of Streptomyces gilvigriseus MUSC 26.</title>
        <authorList>
            <person name="Lee L.-H."/>
            <person name="Ser H.-L."/>
        </authorList>
    </citation>
    <scope>NUCLEOTIDE SEQUENCE [LARGE SCALE GENOMIC DNA]</scope>
    <source>
        <strain evidence="2 3">MUSC 26</strain>
    </source>
</reference>
<protein>
    <recommendedName>
        <fullName evidence="4">DUF3732 domain-containing protein</fullName>
    </recommendedName>
</protein>
<dbReference type="RefSeq" id="WP_071654488.1">
    <property type="nucleotide sequence ID" value="NZ_MLCF01000002.1"/>
</dbReference>
<evidence type="ECO:0000313" key="3">
    <source>
        <dbReference type="Proteomes" id="UP000243342"/>
    </source>
</evidence>
<evidence type="ECO:0000313" key="2">
    <source>
        <dbReference type="EMBL" id="OIV39291.1"/>
    </source>
</evidence>
<dbReference type="Pfam" id="PF12532">
    <property type="entry name" value="DUF3732"/>
    <property type="match status" value="1"/>
</dbReference>
<dbReference type="SUPFAM" id="SSF52540">
    <property type="entry name" value="P-loop containing nucleoside triphosphate hydrolases"/>
    <property type="match status" value="1"/>
</dbReference>
<dbReference type="Proteomes" id="UP000243342">
    <property type="component" value="Unassembled WGS sequence"/>
</dbReference>
<dbReference type="EMBL" id="MLCF01000002">
    <property type="protein sequence ID" value="OIV39291.1"/>
    <property type="molecule type" value="Genomic_DNA"/>
</dbReference>
<comment type="caution">
    <text evidence="2">The sequence shown here is derived from an EMBL/GenBank/DDBJ whole genome shotgun (WGS) entry which is preliminary data.</text>
</comment>
<dbReference type="OrthoDB" id="103556at2"/>
<evidence type="ECO:0000256" key="1">
    <source>
        <dbReference type="SAM" id="Coils"/>
    </source>
</evidence>
<dbReference type="InterPro" id="IPR022205">
    <property type="entry name" value="DUF3732"/>
</dbReference>
<dbReference type="InterPro" id="IPR027417">
    <property type="entry name" value="P-loop_NTPase"/>
</dbReference>